<dbReference type="EC" id="2.7.11.1" evidence="11"/>
<dbReference type="InterPro" id="IPR000719">
    <property type="entry name" value="Prot_kinase_dom"/>
</dbReference>
<keyword evidence="26" id="KW-0832">Ubl conjugation</keyword>
<keyword evidence="24 39" id="KW-0067">ATP-binding</keyword>
<keyword evidence="30" id="KW-0168">Coated pit</keyword>
<reference evidence="45" key="1">
    <citation type="submission" date="2025-08" db="UniProtKB">
        <authorList>
            <consortium name="RefSeq"/>
        </authorList>
    </citation>
    <scope>IDENTIFICATION</scope>
    <source>
        <tissue evidence="45">Gonad</tissue>
    </source>
</reference>
<dbReference type="GO" id="GO:0005905">
    <property type="term" value="C:clathrin-coated pit"/>
    <property type="evidence" value="ECO:0007669"/>
    <property type="project" value="UniProtKB-SubCell"/>
</dbReference>
<dbReference type="InterPro" id="IPR013761">
    <property type="entry name" value="SAM/pointed_sf"/>
</dbReference>
<feature type="region of interest" description="Disordered" evidence="40">
    <location>
        <begin position="86"/>
        <end position="105"/>
    </location>
</feature>
<dbReference type="InterPro" id="IPR020635">
    <property type="entry name" value="Tyr_kinase_cat_dom"/>
</dbReference>
<evidence type="ECO:0000256" key="10">
    <source>
        <dbReference type="ARBA" id="ARBA00011903"/>
    </source>
</evidence>
<evidence type="ECO:0000256" key="32">
    <source>
        <dbReference type="ARBA" id="ARBA00023329"/>
    </source>
</evidence>
<comment type="cofactor">
    <cofactor evidence="1">
        <name>Mg(2+)</name>
        <dbReference type="ChEBI" id="CHEBI:18420"/>
    </cofactor>
</comment>
<keyword evidence="19" id="KW-0808">Transferase</keyword>
<evidence type="ECO:0000256" key="37">
    <source>
        <dbReference type="ARBA" id="ARBA00077194"/>
    </source>
</evidence>
<feature type="region of interest" description="Disordered" evidence="40">
    <location>
        <begin position="667"/>
        <end position="690"/>
    </location>
</feature>
<dbReference type="EC" id="2.7.10.2" evidence="10"/>
<dbReference type="Pfam" id="PF09027">
    <property type="entry name" value="GTPase_binding"/>
    <property type="match status" value="1"/>
</dbReference>
<evidence type="ECO:0000256" key="27">
    <source>
        <dbReference type="ARBA" id="ARBA00022949"/>
    </source>
</evidence>
<comment type="catalytic activity">
    <reaction evidence="33">
        <text>L-threonyl-[protein] + ATP = O-phospho-L-threonyl-[protein] + ADP + H(+)</text>
        <dbReference type="Rhea" id="RHEA:46608"/>
        <dbReference type="Rhea" id="RHEA-COMP:11060"/>
        <dbReference type="Rhea" id="RHEA-COMP:11605"/>
        <dbReference type="ChEBI" id="CHEBI:15378"/>
        <dbReference type="ChEBI" id="CHEBI:30013"/>
        <dbReference type="ChEBI" id="CHEBI:30616"/>
        <dbReference type="ChEBI" id="CHEBI:61977"/>
        <dbReference type="ChEBI" id="CHEBI:456216"/>
        <dbReference type="EC" id="2.7.11.1"/>
    </reaction>
</comment>
<feature type="compositionally biased region" description="Low complexity" evidence="40">
    <location>
        <begin position="792"/>
        <end position="804"/>
    </location>
</feature>
<evidence type="ECO:0000256" key="26">
    <source>
        <dbReference type="ARBA" id="ARBA00022843"/>
    </source>
</evidence>
<evidence type="ECO:0000256" key="17">
    <source>
        <dbReference type="ARBA" id="ARBA00022553"/>
    </source>
</evidence>
<evidence type="ECO:0000256" key="25">
    <source>
        <dbReference type="ARBA" id="ARBA00022842"/>
    </source>
</evidence>
<dbReference type="GO" id="GO:0005912">
    <property type="term" value="C:adherens junction"/>
    <property type="evidence" value="ECO:0007669"/>
    <property type="project" value="UniProtKB-SubCell"/>
</dbReference>
<keyword evidence="25" id="KW-0460">Magnesium</keyword>
<dbReference type="GO" id="GO:0005524">
    <property type="term" value="F:ATP binding"/>
    <property type="evidence" value="ECO:0007669"/>
    <property type="project" value="UniProtKB-UniRule"/>
</dbReference>
<keyword evidence="15" id="KW-0963">Cytoplasm</keyword>
<feature type="region of interest" description="Disordered" evidence="40">
    <location>
        <begin position="714"/>
        <end position="854"/>
    </location>
</feature>
<dbReference type="GO" id="GO:0005768">
    <property type="term" value="C:endosome"/>
    <property type="evidence" value="ECO:0007669"/>
    <property type="project" value="UniProtKB-SubCell"/>
</dbReference>
<dbReference type="PRINTS" id="PR00109">
    <property type="entry name" value="TYRKINASE"/>
</dbReference>
<dbReference type="InterPro" id="IPR011009">
    <property type="entry name" value="Kinase-like_dom_sf"/>
</dbReference>
<feature type="compositionally biased region" description="Polar residues" evidence="40">
    <location>
        <begin position="1075"/>
        <end position="1088"/>
    </location>
</feature>
<evidence type="ECO:0000256" key="21">
    <source>
        <dbReference type="ARBA" id="ARBA00022741"/>
    </source>
</evidence>
<feature type="compositionally biased region" description="Low complexity" evidence="40">
    <location>
        <begin position="538"/>
        <end position="558"/>
    </location>
</feature>
<dbReference type="InterPro" id="IPR015940">
    <property type="entry name" value="UBA"/>
</dbReference>
<dbReference type="Proteomes" id="UP000515135">
    <property type="component" value="Unplaced"/>
</dbReference>
<keyword evidence="20" id="KW-0479">Metal-binding</keyword>
<dbReference type="GO" id="GO:0004674">
    <property type="term" value="F:protein serine/threonine kinase activity"/>
    <property type="evidence" value="ECO:0007669"/>
    <property type="project" value="UniProtKB-KW"/>
</dbReference>
<dbReference type="Pfam" id="PF22931">
    <property type="entry name" value="SAM_TNK"/>
    <property type="match status" value="1"/>
</dbReference>
<keyword evidence="29" id="KW-0829">Tyrosine-protein kinase</keyword>
<dbReference type="InterPro" id="IPR037085">
    <property type="entry name" value="Cdc42-bd-like_dom_sf"/>
</dbReference>
<keyword evidence="31" id="KW-0539">Nucleus</keyword>
<dbReference type="PANTHER" id="PTHR24418">
    <property type="entry name" value="TYROSINE-PROTEIN KINASE"/>
    <property type="match status" value="1"/>
</dbReference>
<dbReference type="GO" id="GO:0005634">
    <property type="term" value="C:nucleus"/>
    <property type="evidence" value="ECO:0007669"/>
    <property type="project" value="UniProtKB-SubCell"/>
</dbReference>
<dbReference type="InterPro" id="IPR049587">
    <property type="entry name" value="TNK-like_SAM"/>
</dbReference>
<dbReference type="GO" id="GO:0030136">
    <property type="term" value="C:clathrin-coated vesicle"/>
    <property type="evidence" value="ECO:0007669"/>
    <property type="project" value="UniProtKB-SubCell"/>
</dbReference>
<keyword evidence="17" id="KW-0597">Phosphoprotein</keyword>
<dbReference type="CDD" id="cd00174">
    <property type="entry name" value="SH3"/>
    <property type="match status" value="1"/>
</dbReference>
<sequence length="1168" mass="130613">MSADESPDWLGELLAEVQLEQFLPKLRDELHVTRLSHFDYVKGEDLEKVGMGKPGQRRLMEAIKRKKAAQRKSWLGKVLLRKEPECPSKPSFTAKRPSPTSTTTPMSFNTSQLTCLISEKELCLYEKLGDGSFGVVRKGDWTTPGGCTIPVAVKCLKNEVLVQPDAFMDFVKEVNAMHQLDHPNLIRLYGVVLSSPLMMVTELAPKGALLDKLRKAGHRFPIATLCEYAIQIANGMAYLESHRYIHRDLAARNILLASNEVVKIGDFGLMRALPQTEDYYVMTEQKKVPFAWCAPESLKSRHFSHASDTWMFGVTLWEMFTYGNEPWLGYNGTQILQKIDQEGERLPKPSDCPQDIYQLMMQCWAHKPCDRPTFEALKDFLTEARPPEYRAVSKSKDDDDGKLPMDTGDIITIIEGRAENYWWRGQNRGTLQIGQFPRNLVVPKSGRVIADISKPLKDSFIHTGHGAGDTKSEQWGHPDHIDEVYLRNPMDPPDLLGIEEPNSPMKRLPLANRRPVYDEPPENESGEYARLKRQPSNASSAGSKKQQQQQEKSMGKSKFYIQIPSKDSKNKSKPMMLIDLSDVDGNGENAGTRRTTSPPRTLLDSYPTPPTSPTKTLPRPLNPQPAGKEGSDMYWDTKPLPPIPVTYDDVPDEEALAALASRAAAKEAGVVSSQSERLLQSRGGSAKEGKVMEERAMAAFLWLNNEMIDAMRRSQTLPQNVRRKSKSADVSPEQSPRSRYLATTQMGQHDHHDDDFESSDKKPLLPPRARDSNRFITLPTKMKANAKRDTQTQKSNDSSKSNDSGFEGSPRNSSEAATDVLVDVSAESKPEIPPRIPLRIPSQPIGATLRSPRLSDSCVPFDLSPDVEGDMSSLSSSAPSPVTPPVFDEGVPPIPPRLPIQPLSLNASWPRSFVTQDDTSLATSAAAHRSSWDKPFIYPITKNGQKLSNTHYFLLPKKPEDFDPNNSMNFSVNAPKSHPPKIPPPPNMAHVRPLPREEVKLQAQTHRPGDLGVENVAYRTSSTNLEVPLLPPPPKADSLRPAATLPARRSVSQPNDESVQKSTGVETERRRSRTPDSFSSVKETMATSGPQEKVYQVQMSVHGVTTDECEHALKNNNWEVKKAIDYLKVEQLFRIGVQSRDRCQKILEAFNWNLEQASSALLEDWNTR</sequence>
<evidence type="ECO:0000256" key="35">
    <source>
        <dbReference type="ARBA" id="ARBA00060742"/>
    </source>
</evidence>
<evidence type="ECO:0000256" key="29">
    <source>
        <dbReference type="ARBA" id="ARBA00023137"/>
    </source>
</evidence>
<feature type="compositionally biased region" description="Polar residues" evidence="40">
    <location>
        <begin position="732"/>
        <end position="747"/>
    </location>
</feature>
<evidence type="ECO:0000256" key="22">
    <source>
        <dbReference type="ARBA" id="ARBA00022753"/>
    </source>
</evidence>
<dbReference type="GO" id="GO:0046872">
    <property type="term" value="F:metal ion binding"/>
    <property type="evidence" value="ECO:0007669"/>
    <property type="project" value="UniProtKB-KW"/>
</dbReference>
<evidence type="ECO:0000256" key="39">
    <source>
        <dbReference type="PROSITE-ProRule" id="PRU10141"/>
    </source>
</evidence>
<evidence type="ECO:0000256" key="6">
    <source>
        <dbReference type="ARBA" id="ARBA00004236"/>
    </source>
</evidence>
<dbReference type="GO" id="GO:0030659">
    <property type="term" value="C:cytoplasmic vesicle membrane"/>
    <property type="evidence" value="ECO:0007669"/>
    <property type="project" value="UniProtKB-SubCell"/>
</dbReference>
<evidence type="ECO:0000256" key="16">
    <source>
        <dbReference type="ARBA" id="ARBA00022527"/>
    </source>
</evidence>
<evidence type="ECO:0000256" key="7">
    <source>
        <dbReference type="ARBA" id="ARBA00004514"/>
    </source>
</evidence>
<dbReference type="Gene3D" id="1.10.150.50">
    <property type="entry name" value="Transcription Factor, Ets-1"/>
    <property type="match status" value="1"/>
</dbReference>
<keyword evidence="14" id="KW-0488">Methylation</keyword>
<proteinExistence type="inferred from homology"/>
<evidence type="ECO:0000256" key="2">
    <source>
        <dbReference type="ARBA" id="ARBA00004123"/>
    </source>
</evidence>
<keyword evidence="21 39" id="KW-0547">Nucleotide-binding</keyword>
<dbReference type="InterPro" id="IPR055175">
    <property type="entry name" value="ACK/TNK-like_SAM"/>
</dbReference>
<dbReference type="Pfam" id="PF07714">
    <property type="entry name" value="PK_Tyr_Ser-Thr"/>
    <property type="match status" value="1"/>
</dbReference>
<dbReference type="KEGG" id="bbel:109487503"/>
<keyword evidence="13" id="KW-1003">Cell membrane</keyword>
<dbReference type="SMART" id="SM00219">
    <property type="entry name" value="TyrKc"/>
    <property type="match status" value="1"/>
</dbReference>
<comment type="similarity">
    <text evidence="35">Belongs to the protein kinase superfamily. Tyr protein kinase family.</text>
</comment>
<dbReference type="SMART" id="SM00326">
    <property type="entry name" value="SH3"/>
    <property type="match status" value="1"/>
</dbReference>
<evidence type="ECO:0000256" key="3">
    <source>
        <dbReference type="ARBA" id="ARBA00004132"/>
    </source>
</evidence>
<protein>
    <recommendedName>
        <fullName evidence="36">Activated CDC42 kinase 1</fullName>
        <ecNumber evidence="10">2.7.10.2</ecNumber>
        <ecNumber evidence="11">2.7.11.1</ecNumber>
    </recommendedName>
    <alternativeName>
        <fullName evidence="37">Tyrosine kinase non-receptor protein 2</fullName>
    </alternativeName>
</protein>
<dbReference type="Gene3D" id="1.10.8.10">
    <property type="entry name" value="DNA helicase RuvA subunit, C-terminal domain"/>
    <property type="match status" value="1"/>
</dbReference>
<keyword evidence="22" id="KW-0967">Endosome</keyword>
<evidence type="ECO:0000256" key="33">
    <source>
        <dbReference type="ARBA" id="ARBA00047899"/>
    </source>
</evidence>
<evidence type="ECO:0000256" key="23">
    <source>
        <dbReference type="ARBA" id="ARBA00022777"/>
    </source>
</evidence>
<dbReference type="FunFam" id="1.10.510.10:FF:000080">
    <property type="entry name" value="Putative activated CDC42 kinase 1"/>
    <property type="match status" value="1"/>
</dbReference>
<evidence type="ECO:0000256" key="5">
    <source>
        <dbReference type="ARBA" id="ARBA00004180"/>
    </source>
</evidence>
<evidence type="ECO:0000259" key="43">
    <source>
        <dbReference type="PROSITE" id="PS50030"/>
    </source>
</evidence>
<keyword evidence="18" id="KW-0254">Endocytosis</keyword>
<feature type="domain" description="Protein kinase" evidence="42">
    <location>
        <begin position="122"/>
        <end position="381"/>
    </location>
</feature>
<keyword evidence="27" id="KW-0965">Cell junction</keyword>
<dbReference type="OrthoDB" id="635774at2759"/>
<evidence type="ECO:0000256" key="36">
    <source>
        <dbReference type="ARBA" id="ARBA00072244"/>
    </source>
</evidence>
<evidence type="ECO:0000256" key="12">
    <source>
        <dbReference type="ARBA" id="ARBA00022443"/>
    </source>
</evidence>
<dbReference type="PROSITE" id="PS50011">
    <property type="entry name" value="PROTEIN_KINASE_DOM"/>
    <property type="match status" value="1"/>
</dbReference>
<evidence type="ECO:0000256" key="20">
    <source>
        <dbReference type="ARBA" id="ARBA00022723"/>
    </source>
</evidence>
<feature type="domain" description="UBA" evidence="43">
    <location>
        <begin position="1123"/>
        <end position="1164"/>
    </location>
</feature>
<evidence type="ECO:0000259" key="41">
    <source>
        <dbReference type="PROSITE" id="PS50002"/>
    </source>
</evidence>
<feature type="compositionally biased region" description="Low complexity" evidence="40">
    <location>
        <begin position="592"/>
        <end position="606"/>
    </location>
</feature>
<evidence type="ECO:0000256" key="9">
    <source>
        <dbReference type="ARBA" id="ARBA00004600"/>
    </source>
</evidence>
<feature type="binding site" evidence="39">
    <location>
        <position position="154"/>
    </location>
    <ligand>
        <name>ATP</name>
        <dbReference type="ChEBI" id="CHEBI:30616"/>
    </ligand>
</feature>
<dbReference type="InterPro" id="IPR050198">
    <property type="entry name" value="Non-receptor_tyrosine_kinases"/>
</dbReference>
<evidence type="ECO:0000256" key="11">
    <source>
        <dbReference type="ARBA" id="ARBA00012513"/>
    </source>
</evidence>
<evidence type="ECO:0000259" key="42">
    <source>
        <dbReference type="PROSITE" id="PS50011"/>
    </source>
</evidence>
<dbReference type="PROSITE" id="PS00109">
    <property type="entry name" value="PROTEIN_KINASE_TYR"/>
    <property type="match status" value="1"/>
</dbReference>
<evidence type="ECO:0000256" key="18">
    <source>
        <dbReference type="ARBA" id="ARBA00022583"/>
    </source>
</evidence>
<dbReference type="PROSITE" id="PS50030">
    <property type="entry name" value="UBA"/>
    <property type="match status" value="1"/>
</dbReference>
<dbReference type="GO" id="GO:0005829">
    <property type="term" value="C:cytosol"/>
    <property type="evidence" value="ECO:0007669"/>
    <property type="project" value="UniProtKB-SubCell"/>
</dbReference>
<evidence type="ECO:0000256" key="38">
    <source>
        <dbReference type="PROSITE-ProRule" id="PRU00192"/>
    </source>
</evidence>
<keyword evidence="12 38" id="KW-0728">SH3 domain</keyword>
<dbReference type="SUPFAM" id="SSF50044">
    <property type="entry name" value="SH3-domain"/>
    <property type="match status" value="1"/>
</dbReference>
<dbReference type="Gene3D" id="3.30.200.20">
    <property type="entry name" value="Phosphorylase Kinase, domain 1"/>
    <property type="match status" value="1"/>
</dbReference>
<dbReference type="CDD" id="cd14328">
    <property type="entry name" value="UBA_TNK1"/>
    <property type="match status" value="1"/>
</dbReference>
<keyword evidence="23" id="KW-0418">Kinase</keyword>
<evidence type="ECO:0000256" key="14">
    <source>
        <dbReference type="ARBA" id="ARBA00022481"/>
    </source>
</evidence>
<dbReference type="InterPro" id="IPR001452">
    <property type="entry name" value="SH3_domain"/>
</dbReference>
<dbReference type="PROSITE" id="PS00107">
    <property type="entry name" value="PROTEIN_KINASE_ATP"/>
    <property type="match status" value="1"/>
</dbReference>
<evidence type="ECO:0000256" key="15">
    <source>
        <dbReference type="ARBA" id="ARBA00022490"/>
    </source>
</evidence>
<evidence type="ECO:0000256" key="13">
    <source>
        <dbReference type="ARBA" id="ARBA00022475"/>
    </source>
</evidence>
<dbReference type="Pfam" id="PF14604">
    <property type="entry name" value="SH3_9"/>
    <property type="match status" value="1"/>
</dbReference>
<evidence type="ECO:0000313" key="45">
    <source>
        <dbReference type="RefSeq" id="XP_019647054.1"/>
    </source>
</evidence>
<evidence type="ECO:0000256" key="24">
    <source>
        <dbReference type="ARBA" id="ARBA00022840"/>
    </source>
</evidence>
<evidence type="ECO:0000256" key="8">
    <source>
        <dbReference type="ARBA" id="ARBA00004536"/>
    </source>
</evidence>
<evidence type="ECO:0000256" key="4">
    <source>
        <dbReference type="ARBA" id="ARBA00004177"/>
    </source>
</evidence>
<feature type="compositionally biased region" description="Basic and acidic residues" evidence="40">
    <location>
        <begin position="748"/>
        <end position="773"/>
    </location>
</feature>
<dbReference type="FunFam" id="3.30.200.20:FF:000107">
    <property type="entry name" value="Putative activated CDC42 kinase 1"/>
    <property type="match status" value="1"/>
</dbReference>
<feature type="domain" description="SH3" evidence="41">
    <location>
        <begin position="384"/>
        <end position="446"/>
    </location>
</feature>
<dbReference type="GO" id="GO:0005886">
    <property type="term" value="C:plasma membrane"/>
    <property type="evidence" value="ECO:0007669"/>
    <property type="project" value="UniProtKB-SubCell"/>
</dbReference>
<feature type="region of interest" description="Disordered" evidence="40">
    <location>
        <begin position="1024"/>
        <end position="1088"/>
    </location>
</feature>
<dbReference type="SUPFAM" id="SSF56112">
    <property type="entry name" value="Protein kinase-like (PK-like)"/>
    <property type="match status" value="1"/>
</dbReference>
<evidence type="ECO:0000256" key="34">
    <source>
        <dbReference type="ARBA" id="ARBA00048679"/>
    </source>
</evidence>
<dbReference type="GO" id="GO:0006897">
    <property type="term" value="P:endocytosis"/>
    <property type="evidence" value="ECO:0007669"/>
    <property type="project" value="UniProtKB-KW"/>
</dbReference>
<evidence type="ECO:0000256" key="40">
    <source>
        <dbReference type="SAM" id="MobiDB-lite"/>
    </source>
</evidence>
<evidence type="ECO:0000256" key="30">
    <source>
        <dbReference type="ARBA" id="ARBA00023176"/>
    </source>
</evidence>
<keyword evidence="28" id="KW-0472">Membrane</keyword>
<evidence type="ECO:0000256" key="31">
    <source>
        <dbReference type="ARBA" id="ARBA00023242"/>
    </source>
</evidence>
<dbReference type="AlphaFoldDB" id="A0A6P5ALF8"/>
<dbReference type="CDD" id="cd09539">
    <property type="entry name" value="SAM_TNK-like"/>
    <property type="match status" value="1"/>
</dbReference>
<dbReference type="RefSeq" id="XP_019647054.1">
    <property type="nucleotide sequence ID" value="XM_019791495.1"/>
</dbReference>
<dbReference type="CDD" id="cd05040">
    <property type="entry name" value="PTKc_Ack_like"/>
    <property type="match status" value="1"/>
</dbReference>
<feature type="compositionally biased region" description="Polar residues" evidence="40">
    <location>
        <begin position="1050"/>
        <end position="1065"/>
    </location>
</feature>
<comment type="subcellular location">
    <subcellularLocation>
        <location evidence="8">Cell junction</location>
        <location evidence="8">Adherens junction</location>
    </subcellularLocation>
    <subcellularLocation>
        <location evidence="6">Cell membrane</location>
    </subcellularLocation>
    <subcellularLocation>
        <location evidence="7">Cytoplasm</location>
        <location evidence="7">Cytosol</location>
    </subcellularLocation>
    <subcellularLocation>
        <location evidence="5">Cytoplasmic vesicle membrane</location>
        <topology evidence="5">Peripheral membrane protein</topology>
        <orientation evidence="5">Cytoplasmic side</orientation>
    </subcellularLocation>
    <subcellularLocation>
        <location evidence="3">Cytoplasmic vesicle</location>
        <location evidence="3">Clathrin-coated vesicle</location>
    </subcellularLocation>
    <subcellularLocation>
        <location evidence="4">Endosome</location>
    </subcellularLocation>
    <subcellularLocation>
        <location evidence="9">Membrane</location>
        <location evidence="9">Clathrin-coated pit</location>
    </subcellularLocation>
    <subcellularLocation>
        <location evidence="2">Nucleus</location>
    </subcellularLocation>
</comment>
<accession>A0A6P5ALF8</accession>
<dbReference type="Gene3D" id="4.10.680.10">
    <property type="entry name" value="Cdc42-like binding domain"/>
    <property type="match status" value="1"/>
</dbReference>
<dbReference type="InterPro" id="IPR001245">
    <property type="entry name" value="Ser-Thr/Tyr_kinase_cat_dom"/>
</dbReference>
<dbReference type="InterPro" id="IPR017441">
    <property type="entry name" value="Protein_kinase_ATP_BS"/>
</dbReference>
<dbReference type="GO" id="GO:0004715">
    <property type="term" value="F:non-membrane spanning protein tyrosine kinase activity"/>
    <property type="evidence" value="ECO:0007669"/>
    <property type="project" value="UniProtKB-EC"/>
</dbReference>
<gene>
    <name evidence="45" type="primary">LOC109487503</name>
</gene>
<keyword evidence="16" id="KW-0723">Serine/threonine-protein kinase</keyword>
<dbReference type="InterPro" id="IPR036028">
    <property type="entry name" value="SH3-like_dom_sf"/>
</dbReference>
<dbReference type="GeneID" id="109487503"/>
<dbReference type="InterPro" id="IPR008266">
    <property type="entry name" value="Tyr_kinase_AS"/>
</dbReference>
<evidence type="ECO:0000256" key="28">
    <source>
        <dbReference type="ARBA" id="ARBA00023136"/>
    </source>
</evidence>
<evidence type="ECO:0000256" key="1">
    <source>
        <dbReference type="ARBA" id="ARBA00001946"/>
    </source>
</evidence>
<keyword evidence="44" id="KW-1185">Reference proteome</keyword>
<dbReference type="PROSITE" id="PS50002">
    <property type="entry name" value="SH3"/>
    <property type="match status" value="1"/>
</dbReference>
<comment type="catalytic activity">
    <reaction evidence="34">
        <text>L-seryl-[protein] + ATP = O-phospho-L-seryl-[protein] + ADP + H(+)</text>
        <dbReference type="Rhea" id="RHEA:17989"/>
        <dbReference type="Rhea" id="RHEA-COMP:9863"/>
        <dbReference type="Rhea" id="RHEA-COMP:11604"/>
        <dbReference type="ChEBI" id="CHEBI:15378"/>
        <dbReference type="ChEBI" id="CHEBI:29999"/>
        <dbReference type="ChEBI" id="CHEBI:30616"/>
        <dbReference type="ChEBI" id="CHEBI:83421"/>
        <dbReference type="ChEBI" id="CHEBI:456216"/>
        <dbReference type="EC" id="2.7.11.1"/>
    </reaction>
</comment>
<keyword evidence="32" id="KW-0968">Cytoplasmic vesicle</keyword>
<name>A0A6P5ALF8_BRABE</name>
<organism evidence="44 45">
    <name type="scientific">Branchiostoma belcheri</name>
    <name type="common">Amphioxus</name>
    <dbReference type="NCBI Taxonomy" id="7741"/>
    <lineage>
        <taxon>Eukaryota</taxon>
        <taxon>Metazoa</taxon>
        <taxon>Chordata</taxon>
        <taxon>Cephalochordata</taxon>
        <taxon>Leptocardii</taxon>
        <taxon>Amphioxiformes</taxon>
        <taxon>Branchiostomatidae</taxon>
        <taxon>Branchiostoma</taxon>
    </lineage>
</organism>
<dbReference type="Gene3D" id="1.10.510.10">
    <property type="entry name" value="Transferase(Phosphotransferase) domain 1"/>
    <property type="match status" value="1"/>
</dbReference>
<feature type="region of interest" description="Disordered" evidence="40">
    <location>
        <begin position="483"/>
        <end position="639"/>
    </location>
</feature>
<dbReference type="InterPro" id="IPR015116">
    <property type="entry name" value="Cdc42-bd-like"/>
</dbReference>
<evidence type="ECO:0000256" key="19">
    <source>
        <dbReference type="ARBA" id="ARBA00022679"/>
    </source>
</evidence>
<evidence type="ECO:0000313" key="44">
    <source>
        <dbReference type="Proteomes" id="UP000515135"/>
    </source>
</evidence>
<dbReference type="FunFam" id="4.10.680.10:FF:000001">
    <property type="entry name" value="activated CDC42 kinase 1 isoform X1"/>
    <property type="match status" value="1"/>
</dbReference>